<protein>
    <submittedName>
        <fullName evidence="2">HET-domain-containing protein</fullName>
    </submittedName>
</protein>
<accession>A0AAN6SZN3</accession>
<evidence type="ECO:0000259" key="1">
    <source>
        <dbReference type="Pfam" id="PF06985"/>
    </source>
</evidence>
<dbReference type="Proteomes" id="UP001305647">
    <property type="component" value="Unassembled WGS sequence"/>
</dbReference>
<proteinExistence type="predicted"/>
<name>A0AAN6SZN3_9PEZI</name>
<feature type="domain" description="Heterokaryon incompatibility" evidence="1">
    <location>
        <begin position="22"/>
        <end position="111"/>
    </location>
</feature>
<sequence>MRLLNTQSLQLEEYFDDTTPKYAILSHRWEKEEILFADVVGGDLDRARIKAGFAKVQGACDLAKSQGFDYIWVDTCCIDKFSSAELSEAINTMFKWYQDSAVCYAYLSDVHGATSVTELERSRWFRRGWTLQEFIAPKVVEFYNADWLYIGEKKDSGLLPIISQASLLDEYVLGLAVDLEDVSVAKKMYWASSRHTTRKEDEAYCLMGLFDVNMPLLYGEGNKAFLRLQQEIAKVTADQSILAWYCDPYDRPLLYTGDTTWPSCFAPSLSCFRKSGNISPLQEAPITRSILGHVNLTSGSTTFMAIIGKTQQENSVFQIEVILHCQIGSIPGIFPTIFLHRHNGNPRRHFTRLVDDGWVS</sequence>
<reference evidence="2" key="1">
    <citation type="journal article" date="2023" name="Mol. Phylogenet. Evol.">
        <title>Genome-scale phylogeny and comparative genomics of the fungal order Sordariales.</title>
        <authorList>
            <person name="Hensen N."/>
            <person name="Bonometti L."/>
            <person name="Westerberg I."/>
            <person name="Brannstrom I.O."/>
            <person name="Guillou S."/>
            <person name="Cros-Aarteil S."/>
            <person name="Calhoun S."/>
            <person name="Haridas S."/>
            <person name="Kuo A."/>
            <person name="Mondo S."/>
            <person name="Pangilinan J."/>
            <person name="Riley R."/>
            <person name="LaButti K."/>
            <person name="Andreopoulos B."/>
            <person name="Lipzen A."/>
            <person name="Chen C."/>
            <person name="Yan M."/>
            <person name="Daum C."/>
            <person name="Ng V."/>
            <person name="Clum A."/>
            <person name="Steindorff A."/>
            <person name="Ohm R.A."/>
            <person name="Martin F."/>
            <person name="Silar P."/>
            <person name="Natvig D.O."/>
            <person name="Lalanne C."/>
            <person name="Gautier V."/>
            <person name="Ament-Velasquez S.L."/>
            <person name="Kruys A."/>
            <person name="Hutchinson M.I."/>
            <person name="Powell A.J."/>
            <person name="Barry K."/>
            <person name="Miller A.N."/>
            <person name="Grigoriev I.V."/>
            <person name="Debuchy R."/>
            <person name="Gladieux P."/>
            <person name="Hiltunen Thoren M."/>
            <person name="Johannesson H."/>
        </authorList>
    </citation>
    <scope>NUCLEOTIDE SEQUENCE</scope>
    <source>
        <strain evidence="2">CBS 757.83</strain>
    </source>
</reference>
<dbReference type="PANTHER" id="PTHR10622">
    <property type="entry name" value="HET DOMAIN-CONTAINING PROTEIN"/>
    <property type="match status" value="1"/>
</dbReference>
<evidence type="ECO:0000313" key="2">
    <source>
        <dbReference type="EMBL" id="KAK4098906.1"/>
    </source>
</evidence>
<dbReference type="Pfam" id="PF06985">
    <property type="entry name" value="HET"/>
    <property type="match status" value="1"/>
</dbReference>
<reference evidence="2" key="2">
    <citation type="submission" date="2023-05" db="EMBL/GenBank/DDBJ databases">
        <authorList>
            <consortium name="Lawrence Berkeley National Laboratory"/>
            <person name="Steindorff A."/>
            <person name="Hensen N."/>
            <person name="Bonometti L."/>
            <person name="Westerberg I."/>
            <person name="Brannstrom I.O."/>
            <person name="Guillou S."/>
            <person name="Cros-Aarteil S."/>
            <person name="Calhoun S."/>
            <person name="Haridas S."/>
            <person name="Kuo A."/>
            <person name="Mondo S."/>
            <person name="Pangilinan J."/>
            <person name="Riley R."/>
            <person name="Labutti K."/>
            <person name="Andreopoulos B."/>
            <person name="Lipzen A."/>
            <person name="Chen C."/>
            <person name="Yanf M."/>
            <person name="Daum C."/>
            <person name="Ng V."/>
            <person name="Clum A."/>
            <person name="Ohm R."/>
            <person name="Martin F."/>
            <person name="Silar P."/>
            <person name="Natvig D."/>
            <person name="Lalanne C."/>
            <person name="Gautier V."/>
            <person name="Ament-Velasquez S.L."/>
            <person name="Kruys A."/>
            <person name="Hutchinson M.I."/>
            <person name="Powell A.J."/>
            <person name="Barry K."/>
            <person name="Miller A.N."/>
            <person name="Grigoriev I.V."/>
            <person name="Debuchy R."/>
            <person name="Gladieux P."/>
            <person name="Thoren M.H."/>
            <person name="Johannesson H."/>
        </authorList>
    </citation>
    <scope>NUCLEOTIDE SEQUENCE</scope>
    <source>
        <strain evidence="2">CBS 757.83</strain>
    </source>
</reference>
<dbReference type="PANTHER" id="PTHR10622:SF12">
    <property type="entry name" value="HET DOMAIN-CONTAINING PROTEIN"/>
    <property type="match status" value="1"/>
</dbReference>
<keyword evidence="3" id="KW-1185">Reference proteome</keyword>
<dbReference type="InterPro" id="IPR010730">
    <property type="entry name" value="HET"/>
</dbReference>
<gene>
    <name evidence="2" type="ORF">N658DRAFT_206420</name>
</gene>
<evidence type="ECO:0000313" key="3">
    <source>
        <dbReference type="Proteomes" id="UP001305647"/>
    </source>
</evidence>
<organism evidence="2 3">
    <name type="scientific">Parathielavia hyrcaniae</name>
    <dbReference type="NCBI Taxonomy" id="113614"/>
    <lineage>
        <taxon>Eukaryota</taxon>
        <taxon>Fungi</taxon>
        <taxon>Dikarya</taxon>
        <taxon>Ascomycota</taxon>
        <taxon>Pezizomycotina</taxon>
        <taxon>Sordariomycetes</taxon>
        <taxon>Sordariomycetidae</taxon>
        <taxon>Sordariales</taxon>
        <taxon>Chaetomiaceae</taxon>
        <taxon>Parathielavia</taxon>
    </lineage>
</organism>
<dbReference type="AlphaFoldDB" id="A0AAN6SZN3"/>
<comment type="caution">
    <text evidence="2">The sequence shown here is derived from an EMBL/GenBank/DDBJ whole genome shotgun (WGS) entry which is preliminary data.</text>
</comment>
<dbReference type="EMBL" id="MU863654">
    <property type="protein sequence ID" value="KAK4098906.1"/>
    <property type="molecule type" value="Genomic_DNA"/>
</dbReference>